<feature type="non-terminal residue" evidence="2">
    <location>
        <position position="1"/>
    </location>
</feature>
<organism evidence="2">
    <name type="scientific">Homalodisca liturata</name>
    <dbReference type="NCBI Taxonomy" id="320908"/>
    <lineage>
        <taxon>Eukaryota</taxon>
        <taxon>Metazoa</taxon>
        <taxon>Ecdysozoa</taxon>
        <taxon>Arthropoda</taxon>
        <taxon>Hexapoda</taxon>
        <taxon>Insecta</taxon>
        <taxon>Pterygota</taxon>
        <taxon>Neoptera</taxon>
        <taxon>Paraneoptera</taxon>
        <taxon>Hemiptera</taxon>
        <taxon>Auchenorrhyncha</taxon>
        <taxon>Membracoidea</taxon>
        <taxon>Cicadellidae</taxon>
        <taxon>Cicadellinae</taxon>
        <taxon>Proconiini</taxon>
        <taxon>Homalodisca</taxon>
    </lineage>
</organism>
<reference evidence="2" key="1">
    <citation type="submission" date="2015-11" db="EMBL/GenBank/DDBJ databases">
        <title>De novo transcriptome assembly of four potential Pierce s Disease insect vectors from Arizona vineyards.</title>
        <authorList>
            <person name="Tassone E.E."/>
        </authorList>
    </citation>
    <scope>NUCLEOTIDE SEQUENCE</scope>
</reference>
<protein>
    <recommendedName>
        <fullName evidence="3">DDE-1 domain-containing protein</fullName>
    </recommendedName>
</protein>
<dbReference type="AlphaFoldDB" id="A0A1B6K3L1"/>
<gene>
    <name evidence="2" type="ORF">g.22380</name>
</gene>
<sequence>KIKLDILQASRMCKKAWEKVAPETIKHCFIKAGFVKKEDDAEKANNIIAEAVPSVDGWEDVITDPAISFEDFVNVDEDFAVCGEITDAEIIAEVLNNKQDGNMASGDEEGESSVGAEINVPSEAAAAHHGT</sequence>
<evidence type="ECO:0000256" key="1">
    <source>
        <dbReference type="SAM" id="MobiDB-lite"/>
    </source>
</evidence>
<evidence type="ECO:0000313" key="2">
    <source>
        <dbReference type="EMBL" id="JAT06036.1"/>
    </source>
</evidence>
<evidence type="ECO:0008006" key="3">
    <source>
        <dbReference type="Google" id="ProtNLM"/>
    </source>
</evidence>
<name>A0A1B6K3L1_9HEMI</name>
<feature type="region of interest" description="Disordered" evidence="1">
    <location>
        <begin position="99"/>
        <end position="131"/>
    </location>
</feature>
<accession>A0A1B6K3L1</accession>
<proteinExistence type="predicted"/>
<dbReference type="EMBL" id="GECU01001671">
    <property type="protein sequence ID" value="JAT06036.1"/>
    <property type="molecule type" value="Transcribed_RNA"/>
</dbReference>